<keyword evidence="1" id="KW-0175">Coiled coil</keyword>
<dbReference type="PANTHER" id="PTHR12948">
    <property type="entry name" value="NEDD8 ULTIMATE BUSTER-1 BS4 PROTEIN"/>
    <property type="match status" value="1"/>
</dbReference>
<dbReference type="GO" id="GO:2000058">
    <property type="term" value="P:regulation of ubiquitin-dependent protein catabolic process"/>
    <property type="evidence" value="ECO:0007669"/>
    <property type="project" value="TreeGrafter"/>
</dbReference>
<sequence>MANVVEAVKAELKREKIKLWVQPYLQDEALDDLSHRYASRLGAEIAAVRAALLELKQQALAELARRKEGAAAQTSSSQTPDDDKLTLLGKVPGKPGIQQQDIKMEVSSGQSGLSVKALLRDCLGASKVKVIVEGKVLQDEPTLAAQGWNGDSQRGGPLRVILLPVFPEKAVDQKSQEGLERAEADVTQLRHAAERLTATGFGDFELSDQRTGRLVQIPPSARQPLVTAIALHARGRELLREEGGAARALEFLVEASFCFEAAREQGAAELLKSLSNLGELQLDICWSYALLGDSNYLPDAEARLEIAEAMIRRQVDSNFLTLAEVRAEQGRTLPPDVLPAVRLWLLRGIAKACRGYAGAAEDLERAALFLQALQVDESVVDMLVNLGVRQGVTRVQAVAALRRAEGNGDNAATCLLAAAEHYRAAHKERQAQHKFGCTENGSFVDLRAVRQLVAMGMDESSSVQALKQANNDVSAALERMRKRARLAVDELALATLVSMGYDTKAAEAALQAVGGADVDAACLKLSHQEDLQDSSSCQAAEDTKDCADNGASEEAAADDEARELVERELGRCLKRGDIEDEIAGAELVEEQLLVQRYLSILKAI</sequence>
<evidence type="ECO:0000259" key="2">
    <source>
        <dbReference type="PROSITE" id="PS50030"/>
    </source>
</evidence>
<feature type="domain" description="UBA" evidence="2">
    <location>
        <begin position="374"/>
        <end position="418"/>
    </location>
</feature>
<proteinExistence type="predicted"/>
<dbReference type="SUPFAM" id="SSF46934">
    <property type="entry name" value="UBA-like"/>
    <property type="match status" value="2"/>
</dbReference>
<dbReference type="PANTHER" id="PTHR12948:SF3">
    <property type="entry name" value="NEDD8 ULTIMATE BUSTER 1"/>
    <property type="match status" value="1"/>
</dbReference>
<evidence type="ECO:0000256" key="1">
    <source>
        <dbReference type="SAM" id="Coils"/>
    </source>
</evidence>
<dbReference type="InterPro" id="IPR015940">
    <property type="entry name" value="UBA"/>
</dbReference>
<organism evidence="3 4">
    <name type="scientific">Effrenium voratum</name>
    <dbReference type="NCBI Taxonomy" id="2562239"/>
    <lineage>
        <taxon>Eukaryota</taxon>
        <taxon>Sar</taxon>
        <taxon>Alveolata</taxon>
        <taxon>Dinophyceae</taxon>
        <taxon>Suessiales</taxon>
        <taxon>Symbiodiniaceae</taxon>
        <taxon>Effrenium</taxon>
    </lineage>
</organism>
<accession>A0AA36NC52</accession>
<dbReference type="EMBL" id="CAUJNA010003652">
    <property type="protein sequence ID" value="CAJ1406955.1"/>
    <property type="molecule type" value="Genomic_DNA"/>
</dbReference>
<evidence type="ECO:0000313" key="4">
    <source>
        <dbReference type="Proteomes" id="UP001178507"/>
    </source>
</evidence>
<dbReference type="InterPro" id="IPR009060">
    <property type="entry name" value="UBA-like_sf"/>
</dbReference>
<comment type="caution">
    <text evidence="3">The sequence shown here is derived from an EMBL/GenBank/DDBJ whole genome shotgun (WGS) entry which is preliminary data.</text>
</comment>
<feature type="domain" description="UBA" evidence="2">
    <location>
        <begin position="443"/>
        <end position="483"/>
    </location>
</feature>
<dbReference type="SMART" id="SM00165">
    <property type="entry name" value="UBA"/>
    <property type="match status" value="3"/>
</dbReference>
<dbReference type="PROSITE" id="PS50030">
    <property type="entry name" value="UBA"/>
    <property type="match status" value="3"/>
</dbReference>
<protein>
    <recommendedName>
        <fullName evidence="2">UBA domain-containing protein</fullName>
    </recommendedName>
</protein>
<keyword evidence="4" id="KW-1185">Reference proteome</keyword>
<dbReference type="Gene3D" id="1.10.8.10">
    <property type="entry name" value="DNA helicase RuvA subunit, C-terminal domain"/>
    <property type="match status" value="3"/>
</dbReference>
<feature type="coiled-coil region" evidence="1">
    <location>
        <begin position="38"/>
        <end position="73"/>
    </location>
</feature>
<dbReference type="AlphaFoldDB" id="A0AA36NC52"/>
<gene>
    <name evidence="3" type="ORF">EVOR1521_LOCUS28775</name>
</gene>
<evidence type="ECO:0000313" key="3">
    <source>
        <dbReference type="EMBL" id="CAJ1406955.1"/>
    </source>
</evidence>
<feature type="domain" description="UBA" evidence="2">
    <location>
        <begin position="487"/>
        <end position="528"/>
    </location>
</feature>
<dbReference type="Proteomes" id="UP001178507">
    <property type="component" value="Unassembled WGS sequence"/>
</dbReference>
<dbReference type="InterPro" id="IPR039749">
    <property type="entry name" value="NUB1"/>
</dbReference>
<dbReference type="Pfam" id="PF00627">
    <property type="entry name" value="UBA"/>
    <property type="match status" value="2"/>
</dbReference>
<reference evidence="3" key="1">
    <citation type="submission" date="2023-08" db="EMBL/GenBank/DDBJ databases">
        <authorList>
            <person name="Chen Y."/>
            <person name="Shah S."/>
            <person name="Dougan E. K."/>
            <person name="Thang M."/>
            <person name="Chan C."/>
        </authorList>
    </citation>
    <scope>NUCLEOTIDE SEQUENCE</scope>
</reference>
<name>A0AA36NC52_9DINO</name>